<feature type="domain" description="PAC" evidence="5">
    <location>
        <begin position="470"/>
        <end position="519"/>
    </location>
</feature>
<dbReference type="EC" id="2.7.13.3" evidence="2"/>
<dbReference type="CDD" id="cd00082">
    <property type="entry name" value="HisKA"/>
    <property type="match status" value="1"/>
</dbReference>
<evidence type="ECO:0000259" key="4">
    <source>
        <dbReference type="PROSITE" id="PS50109"/>
    </source>
</evidence>
<evidence type="ECO:0000313" key="6">
    <source>
        <dbReference type="EMBL" id="MEJ8826410.1"/>
    </source>
</evidence>
<dbReference type="SUPFAM" id="SSF47384">
    <property type="entry name" value="Homodimeric domain of signal transducing histidine kinase"/>
    <property type="match status" value="1"/>
</dbReference>
<gene>
    <name evidence="6" type="ORF">WKW80_31045</name>
</gene>
<dbReference type="PRINTS" id="PR00344">
    <property type="entry name" value="BCTRLSENSOR"/>
</dbReference>
<comment type="catalytic activity">
    <reaction evidence="1">
        <text>ATP + protein L-histidine = ADP + protein N-phospho-L-histidine.</text>
        <dbReference type="EC" id="2.7.13.3"/>
    </reaction>
</comment>
<dbReference type="PANTHER" id="PTHR43065">
    <property type="entry name" value="SENSOR HISTIDINE KINASE"/>
    <property type="match status" value="1"/>
</dbReference>
<dbReference type="InterPro" id="IPR035965">
    <property type="entry name" value="PAS-like_dom_sf"/>
</dbReference>
<dbReference type="InterPro" id="IPR013655">
    <property type="entry name" value="PAS_fold_3"/>
</dbReference>
<accession>A0ABU8W8V6</accession>
<dbReference type="Gene3D" id="3.40.50.2300">
    <property type="match status" value="2"/>
</dbReference>
<dbReference type="PROSITE" id="PS50109">
    <property type="entry name" value="HIS_KIN"/>
    <property type="match status" value="1"/>
</dbReference>
<dbReference type="InterPro" id="IPR005467">
    <property type="entry name" value="His_kinase_dom"/>
</dbReference>
<evidence type="ECO:0000259" key="5">
    <source>
        <dbReference type="PROSITE" id="PS50113"/>
    </source>
</evidence>
<dbReference type="InterPro" id="IPR000700">
    <property type="entry name" value="PAS-assoc_C"/>
</dbReference>
<dbReference type="InterPro" id="IPR003594">
    <property type="entry name" value="HATPase_dom"/>
</dbReference>
<dbReference type="EMBL" id="JBBKZV010000033">
    <property type="protein sequence ID" value="MEJ8826410.1"/>
    <property type="molecule type" value="Genomic_DNA"/>
</dbReference>
<evidence type="ECO:0000256" key="3">
    <source>
        <dbReference type="ARBA" id="ARBA00022553"/>
    </source>
</evidence>
<dbReference type="Gene3D" id="1.10.287.130">
    <property type="match status" value="1"/>
</dbReference>
<evidence type="ECO:0000256" key="2">
    <source>
        <dbReference type="ARBA" id="ARBA00012438"/>
    </source>
</evidence>
<dbReference type="Pfam" id="PF02518">
    <property type="entry name" value="HATPase_c"/>
    <property type="match status" value="1"/>
</dbReference>
<dbReference type="Gene3D" id="3.30.450.20">
    <property type="entry name" value="PAS domain"/>
    <property type="match status" value="1"/>
</dbReference>
<dbReference type="Proteomes" id="UP001363010">
    <property type="component" value="Unassembled WGS sequence"/>
</dbReference>
<dbReference type="SMART" id="SM00388">
    <property type="entry name" value="HisKA"/>
    <property type="match status" value="1"/>
</dbReference>
<sequence>MISSFLRQDPLRIESPRGATSRALVLLACCLLPAIAISAEPAPARNVLVIYSNDRLLPANMEADRGLQEGFTEPTDRAIDIFTEYLNDPTFSGAAYEQTFTAYLHDKYAARKPAAIAIAGRPALDFLLRHRAELFPDVPVVHFAVSRSVIAAAQPLPADIVGVPVDYDFGGTIQQALRWHPSTRRLVVVTGASATDRRMAGDTRAIIAGLDLQIPVEYIAGLPSDAVGKRLQQLGTDAVVYTPGYFQDGGGRVFMPRESAALIAAASRAPVYGPYSTFLGTGVVGGHMPSFLEMGRQAAKAVNGLLDGTRPEALDLPSRLPAHAQIDWRQARRWGIGADQLPPDTIVQFRTPTFWETYRNQALVLSAVLLLQAILIVALLIQSRLRRRTASALEESERRMSLAARAARLSMWIWDVGRDAIWPLAELRKYAGLSPTRPVRFERVLDNVHPADREGVDRAVRLAVARNEEVDVEYRVLERGGAVRWMAARGRAESATSDRVTGVALDITARKQAELQAEKDRAALTHMTRVSMMGQMSASIAHQLNQPLAAILGNAEAARKMLGREHPDLAELREICDDIVTEDKRAAEIIRRLGALFKHGQMQFAPTNLNELASETLELVRTELTRRQITATTELAPWLPMVDGGRVQLQQVLLNLILNAADAMSDVDAKQRRLIIRTECDDNNVHLHVIDHGTGIAAADIRHVFDAFWSTKAGGTGIGLAICKSIVQAHRGTLSAANNAQGGATFLVILPLGRRD</sequence>
<name>A0ABU8W8V6_9BURK</name>
<dbReference type="RefSeq" id="WP_340367444.1">
    <property type="nucleotide sequence ID" value="NZ_JBBKZV010000033.1"/>
</dbReference>
<keyword evidence="3" id="KW-0597">Phosphoprotein</keyword>
<dbReference type="PROSITE" id="PS50113">
    <property type="entry name" value="PAC"/>
    <property type="match status" value="1"/>
</dbReference>
<keyword evidence="6" id="KW-0547">Nucleotide-binding</keyword>
<dbReference type="Gene3D" id="3.30.565.10">
    <property type="entry name" value="Histidine kinase-like ATPase, C-terminal domain"/>
    <property type="match status" value="1"/>
</dbReference>
<feature type="domain" description="Histidine kinase" evidence="4">
    <location>
        <begin position="539"/>
        <end position="754"/>
    </location>
</feature>
<dbReference type="SUPFAM" id="SSF55785">
    <property type="entry name" value="PYP-like sensor domain (PAS domain)"/>
    <property type="match status" value="1"/>
</dbReference>
<reference evidence="6 7" key="1">
    <citation type="submission" date="2024-03" db="EMBL/GenBank/DDBJ databases">
        <title>Novel species of the genus Variovorax.</title>
        <authorList>
            <person name="Liu Q."/>
            <person name="Xin Y.-H."/>
        </authorList>
    </citation>
    <scope>NUCLEOTIDE SEQUENCE [LARGE SCALE GENOMIC DNA]</scope>
    <source>
        <strain evidence="6 7">KACC 18501</strain>
    </source>
</reference>
<keyword evidence="6" id="KW-0067">ATP-binding</keyword>
<keyword evidence="7" id="KW-1185">Reference proteome</keyword>
<dbReference type="Pfam" id="PF08447">
    <property type="entry name" value="PAS_3"/>
    <property type="match status" value="1"/>
</dbReference>
<evidence type="ECO:0000313" key="7">
    <source>
        <dbReference type="Proteomes" id="UP001363010"/>
    </source>
</evidence>
<dbReference type="Gene3D" id="2.10.70.100">
    <property type="match status" value="1"/>
</dbReference>
<dbReference type="GO" id="GO:0005524">
    <property type="term" value="F:ATP binding"/>
    <property type="evidence" value="ECO:0007669"/>
    <property type="project" value="UniProtKB-KW"/>
</dbReference>
<dbReference type="SUPFAM" id="SSF55874">
    <property type="entry name" value="ATPase domain of HSP90 chaperone/DNA topoisomerase II/histidine kinase"/>
    <property type="match status" value="1"/>
</dbReference>
<dbReference type="InterPro" id="IPR003661">
    <property type="entry name" value="HisK_dim/P_dom"/>
</dbReference>
<evidence type="ECO:0000256" key="1">
    <source>
        <dbReference type="ARBA" id="ARBA00000085"/>
    </source>
</evidence>
<dbReference type="InterPro" id="IPR036890">
    <property type="entry name" value="HATPase_C_sf"/>
</dbReference>
<dbReference type="SMART" id="SM00387">
    <property type="entry name" value="HATPase_c"/>
    <property type="match status" value="1"/>
</dbReference>
<comment type="caution">
    <text evidence="6">The sequence shown here is derived from an EMBL/GenBank/DDBJ whole genome shotgun (WGS) entry which is preliminary data.</text>
</comment>
<dbReference type="InterPro" id="IPR004358">
    <property type="entry name" value="Sig_transdc_His_kin-like_C"/>
</dbReference>
<dbReference type="InterPro" id="IPR036097">
    <property type="entry name" value="HisK_dim/P_sf"/>
</dbReference>
<protein>
    <recommendedName>
        <fullName evidence="2">histidine kinase</fullName>
        <ecNumber evidence="2">2.7.13.3</ecNumber>
    </recommendedName>
</protein>
<proteinExistence type="predicted"/>
<organism evidence="6 7">
    <name type="scientific">Variovorax humicola</name>
    <dbReference type="NCBI Taxonomy" id="1769758"/>
    <lineage>
        <taxon>Bacteria</taxon>
        <taxon>Pseudomonadati</taxon>
        <taxon>Pseudomonadota</taxon>
        <taxon>Betaproteobacteria</taxon>
        <taxon>Burkholderiales</taxon>
        <taxon>Comamonadaceae</taxon>
        <taxon>Variovorax</taxon>
    </lineage>
</organism>
<dbReference type="PANTHER" id="PTHR43065:SF42">
    <property type="entry name" value="TWO-COMPONENT SENSOR PPRA"/>
    <property type="match status" value="1"/>
</dbReference>
<dbReference type="Pfam" id="PF00512">
    <property type="entry name" value="HisKA"/>
    <property type="match status" value="1"/>
</dbReference>